<protein>
    <submittedName>
        <fullName evidence="2">Pimeloyl-ACP methyl ester carboxylesterase</fullName>
    </submittedName>
</protein>
<dbReference type="STRING" id="1271860.SAMN05216174_106119"/>
<dbReference type="PANTHER" id="PTHR43194:SF2">
    <property type="entry name" value="PEROXISOMAL MEMBRANE PROTEIN LPX1"/>
    <property type="match status" value="1"/>
</dbReference>
<name>A0A1G6R355_9PSEU</name>
<dbReference type="InterPro" id="IPR050228">
    <property type="entry name" value="Carboxylesterase_BioH"/>
</dbReference>
<reference evidence="3" key="1">
    <citation type="submission" date="2016-10" db="EMBL/GenBank/DDBJ databases">
        <authorList>
            <person name="Varghese N."/>
            <person name="Submissions S."/>
        </authorList>
    </citation>
    <scope>NUCLEOTIDE SEQUENCE [LARGE SCALE GENOMIC DNA]</scope>
    <source>
        <strain evidence="3">IBRC-M 10403</strain>
    </source>
</reference>
<sequence>MSGFVTSDGVPLHVVEQGSGPVTVVLVHGWTMDHTSWDDIADQLVDQLTGVRVLRLDWRGHGASGPAPEGTGTIDRLADDLAEVIAARVPTGPIVLAGHSLGGMTLMALAERHPRLIAERVSGVAFVATTSGGLSRLTLGLPRWAAAPVLYCEALINKRIAKFRRPTLLGRYSALARPGVRWLVFGRSPVGAHIAATAAQVGRCNPANMVAFRNSLNEHERVHALSAYRNVPAVVMAGERDRLCSVSDAKTIAAALPDALLLVYPGAGHMLNYERAPEVLAHIARLAAQAAVRQLATA</sequence>
<dbReference type="PRINTS" id="PR00412">
    <property type="entry name" value="EPOXHYDRLASE"/>
</dbReference>
<dbReference type="InterPro" id="IPR029058">
    <property type="entry name" value="AB_hydrolase_fold"/>
</dbReference>
<proteinExistence type="predicted"/>
<organism evidence="2 3">
    <name type="scientific">Actinokineospora iranica</name>
    <dbReference type="NCBI Taxonomy" id="1271860"/>
    <lineage>
        <taxon>Bacteria</taxon>
        <taxon>Bacillati</taxon>
        <taxon>Actinomycetota</taxon>
        <taxon>Actinomycetes</taxon>
        <taxon>Pseudonocardiales</taxon>
        <taxon>Pseudonocardiaceae</taxon>
        <taxon>Actinokineospora</taxon>
    </lineage>
</organism>
<feature type="domain" description="AB hydrolase-1" evidence="1">
    <location>
        <begin position="23"/>
        <end position="275"/>
    </location>
</feature>
<dbReference type="Pfam" id="PF00561">
    <property type="entry name" value="Abhydrolase_1"/>
    <property type="match status" value="1"/>
</dbReference>
<keyword evidence="3" id="KW-1185">Reference proteome</keyword>
<dbReference type="EMBL" id="FMZZ01000006">
    <property type="protein sequence ID" value="SDC99079.1"/>
    <property type="molecule type" value="Genomic_DNA"/>
</dbReference>
<evidence type="ECO:0000313" key="2">
    <source>
        <dbReference type="EMBL" id="SDC99079.1"/>
    </source>
</evidence>
<dbReference type="PANTHER" id="PTHR43194">
    <property type="entry name" value="HYDROLASE ALPHA/BETA FOLD FAMILY"/>
    <property type="match status" value="1"/>
</dbReference>
<dbReference type="Gene3D" id="3.40.50.1820">
    <property type="entry name" value="alpha/beta hydrolase"/>
    <property type="match status" value="1"/>
</dbReference>
<dbReference type="GO" id="GO:0003824">
    <property type="term" value="F:catalytic activity"/>
    <property type="evidence" value="ECO:0007669"/>
    <property type="project" value="InterPro"/>
</dbReference>
<evidence type="ECO:0000313" key="3">
    <source>
        <dbReference type="Proteomes" id="UP000199501"/>
    </source>
</evidence>
<dbReference type="SUPFAM" id="SSF53474">
    <property type="entry name" value="alpha/beta-Hydrolases"/>
    <property type="match status" value="1"/>
</dbReference>
<gene>
    <name evidence="2" type="ORF">SAMN05216174_106119</name>
</gene>
<accession>A0A1G6R355</accession>
<dbReference type="Proteomes" id="UP000199501">
    <property type="component" value="Unassembled WGS sequence"/>
</dbReference>
<dbReference type="InterPro" id="IPR000639">
    <property type="entry name" value="Epox_hydrolase-like"/>
</dbReference>
<evidence type="ECO:0000259" key="1">
    <source>
        <dbReference type="Pfam" id="PF00561"/>
    </source>
</evidence>
<dbReference type="InterPro" id="IPR000073">
    <property type="entry name" value="AB_hydrolase_1"/>
</dbReference>
<dbReference type="AlphaFoldDB" id="A0A1G6R355"/>